<accession>A0A2A2K7W3</accession>
<feature type="compositionally biased region" description="Basic and acidic residues" evidence="1">
    <location>
        <begin position="12"/>
        <end position="23"/>
    </location>
</feature>
<keyword evidence="3" id="KW-1185">Reference proteome</keyword>
<feature type="region of interest" description="Disordered" evidence="1">
    <location>
        <begin position="56"/>
        <end position="93"/>
    </location>
</feature>
<sequence>MKNEEWCIENGSEEKKNGKKEWGRAVVRKEKARGRQRKQGLCLCLLTAAVSLPVPSYRSHPSITLLDRKERQEEPYKDSVAEDREQMCSVKRD</sequence>
<protein>
    <submittedName>
        <fullName evidence="2">Uncharacterized protein</fullName>
    </submittedName>
</protein>
<evidence type="ECO:0000313" key="2">
    <source>
        <dbReference type="EMBL" id="PAV69889.1"/>
    </source>
</evidence>
<dbReference type="EMBL" id="LIAE01009411">
    <property type="protein sequence ID" value="PAV69889.1"/>
    <property type="molecule type" value="Genomic_DNA"/>
</dbReference>
<dbReference type="AlphaFoldDB" id="A0A2A2K7W3"/>
<comment type="caution">
    <text evidence="2">The sequence shown here is derived from an EMBL/GenBank/DDBJ whole genome shotgun (WGS) entry which is preliminary data.</text>
</comment>
<gene>
    <name evidence="2" type="ORF">WR25_04846</name>
</gene>
<name>A0A2A2K7W3_9BILA</name>
<evidence type="ECO:0000313" key="3">
    <source>
        <dbReference type="Proteomes" id="UP000218231"/>
    </source>
</evidence>
<dbReference type="Proteomes" id="UP000218231">
    <property type="component" value="Unassembled WGS sequence"/>
</dbReference>
<evidence type="ECO:0000256" key="1">
    <source>
        <dbReference type="SAM" id="MobiDB-lite"/>
    </source>
</evidence>
<proteinExistence type="predicted"/>
<feature type="compositionally biased region" description="Basic and acidic residues" evidence="1">
    <location>
        <begin position="66"/>
        <end position="93"/>
    </location>
</feature>
<organism evidence="2 3">
    <name type="scientific">Diploscapter pachys</name>
    <dbReference type="NCBI Taxonomy" id="2018661"/>
    <lineage>
        <taxon>Eukaryota</taxon>
        <taxon>Metazoa</taxon>
        <taxon>Ecdysozoa</taxon>
        <taxon>Nematoda</taxon>
        <taxon>Chromadorea</taxon>
        <taxon>Rhabditida</taxon>
        <taxon>Rhabditina</taxon>
        <taxon>Rhabditomorpha</taxon>
        <taxon>Rhabditoidea</taxon>
        <taxon>Rhabditidae</taxon>
        <taxon>Diploscapter</taxon>
    </lineage>
</organism>
<feature type="region of interest" description="Disordered" evidence="1">
    <location>
        <begin position="1"/>
        <end position="23"/>
    </location>
</feature>
<reference evidence="2 3" key="1">
    <citation type="journal article" date="2017" name="Curr. Biol.">
        <title>Genome architecture and evolution of a unichromosomal asexual nematode.</title>
        <authorList>
            <person name="Fradin H."/>
            <person name="Zegar C."/>
            <person name="Gutwein M."/>
            <person name="Lucas J."/>
            <person name="Kovtun M."/>
            <person name="Corcoran D."/>
            <person name="Baugh L.R."/>
            <person name="Kiontke K."/>
            <person name="Gunsalus K."/>
            <person name="Fitch D.H."/>
            <person name="Piano F."/>
        </authorList>
    </citation>
    <scope>NUCLEOTIDE SEQUENCE [LARGE SCALE GENOMIC DNA]</scope>
    <source>
        <strain evidence="2">PF1309</strain>
    </source>
</reference>